<feature type="transmembrane region" description="Helical" evidence="7">
    <location>
        <begin position="109"/>
        <end position="129"/>
    </location>
</feature>
<dbReference type="Pfam" id="PF04193">
    <property type="entry name" value="PQ-loop"/>
    <property type="match status" value="2"/>
</dbReference>
<dbReference type="InterPro" id="IPR051415">
    <property type="entry name" value="LAAT-1"/>
</dbReference>
<feature type="transmembrane region" description="Helical" evidence="7">
    <location>
        <begin position="55"/>
        <end position="76"/>
    </location>
</feature>
<evidence type="ECO:0000313" key="8">
    <source>
        <dbReference type="EMBL" id="KLT43589.1"/>
    </source>
</evidence>
<evidence type="ECO:0000256" key="7">
    <source>
        <dbReference type="SAM" id="Phobius"/>
    </source>
</evidence>
<dbReference type="AlphaFoldDB" id="A0A0J1B786"/>
<keyword evidence="2 7" id="KW-0812">Transmembrane</keyword>
<dbReference type="RefSeq" id="XP_018280080.1">
    <property type="nucleotide sequence ID" value="XM_018420299.1"/>
</dbReference>
<name>A0A0J1B786_9TREE</name>
<dbReference type="FunFam" id="1.20.1280.290:FF:000009">
    <property type="entry name" value="PQ loop repeat family protein"/>
    <property type="match status" value="1"/>
</dbReference>
<comment type="catalytic activity">
    <reaction evidence="6">
        <text>L-histidine(out) + L-arginine(in) = L-histidine(in) + L-arginine(out)</text>
        <dbReference type="Rhea" id="RHEA:71063"/>
        <dbReference type="ChEBI" id="CHEBI:32682"/>
        <dbReference type="ChEBI" id="CHEBI:57595"/>
    </reaction>
</comment>
<dbReference type="Proteomes" id="UP000053611">
    <property type="component" value="Unassembled WGS sequence"/>
</dbReference>
<dbReference type="GO" id="GO:0098852">
    <property type="term" value="C:lytic vacuole membrane"/>
    <property type="evidence" value="ECO:0007669"/>
    <property type="project" value="UniProtKB-ARBA"/>
</dbReference>
<dbReference type="OrthoDB" id="8048523at2759"/>
<proteinExistence type="inferred from homology"/>
<protein>
    <recommendedName>
        <fullName evidence="10">PQ-loop-domain-containing protein</fullName>
    </recommendedName>
</protein>
<dbReference type="InterPro" id="IPR006603">
    <property type="entry name" value="PQ-loop_rpt"/>
</dbReference>
<evidence type="ECO:0000256" key="2">
    <source>
        <dbReference type="ARBA" id="ARBA00022692"/>
    </source>
</evidence>
<dbReference type="PANTHER" id="PTHR16201">
    <property type="entry name" value="SEVEN TRANSMEMBRANE PROTEIN 1-RELATED"/>
    <property type="match status" value="1"/>
</dbReference>
<feature type="transmembrane region" description="Helical" evidence="7">
    <location>
        <begin position="180"/>
        <end position="202"/>
    </location>
</feature>
<accession>A0A0J1B786</accession>
<keyword evidence="3 7" id="KW-1133">Transmembrane helix</keyword>
<dbReference type="SMART" id="SM00679">
    <property type="entry name" value="CTNS"/>
    <property type="match status" value="2"/>
</dbReference>
<reference evidence="8 9" key="1">
    <citation type="submission" date="2015-03" db="EMBL/GenBank/DDBJ databases">
        <title>Genomics and transcriptomics of the oil-accumulating basidiomycete yeast T. oleaginosus allow insights into substrate utilization and the diverse evolutionary trajectories of mating systems in fungi.</title>
        <authorList>
            <consortium name="DOE Joint Genome Institute"/>
            <person name="Kourist R."/>
            <person name="Kracht O."/>
            <person name="Bracharz F."/>
            <person name="Lipzen A."/>
            <person name="Nolan M."/>
            <person name="Ohm R."/>
            <person name="Grigoriev I."/>
            <person name="Sun S."/>
            <person name="Heitman J."/>
            <person name="Bruck T."/>
            <person name="Nowrousian M."/>
        </authorList>
    </citation>
    <scope>NUCLEOTIDE SEQUENCE [LARGE SCALE GENOMIC DNA]</scope>
    <source>
        <strain evidence="8 9">IBC0246</strain>
    </source>
</reference>
<evidence type="ECO:0000256" key="4">
    <source>
        <dbReference type="ARBA" id="ARBA00023136"/>
    </source>
</evidence>
<feature type="transmembrane region" description="Helical" evidence="7">
    <location>
        <begin position="214"/>
        <end position="236"/>
    </location>
</feature>
<dbReference type="GO" id="GO:0015174">
    <property type="term" value="F:basic amino acid transmembrane transporter activity"/>
    <property type="evidence" value="ECO:0007669"/>
    <property type="project" value="UniProtKB-ARBA"/>
</dbReference>
<dbReference type="FunFam" id="1.20.1280.290:FF:000012">
    <property type="entry name" value="Vacuolar membrane PQ loop repeat protein"/>
    <property type="match status" value="1"/>
</dbReference>
<feature type="transmembrane region" description="Helical" evidence="7">
    <location>
        <begin position="27"/>
        <end position="49"/>
    </location>
</feature>
<evidence type="ECO:0008006" key="10">
    <source>
        <dbReference type="Google" id="ProtNLM"/>
    </source>
</evidence>
<dbReference type="GO" id="GO:0034486">
    <property type="term" value="P:vacuolar transmembrane transport"/>
    <property type="evidence" value="ECO:0007669"/>
    <property type="project" value="UniProtKB-ARBA"/>
</dbReference>
<evidence type="ECO:0000313" key="9">
    <source>
        <dbReference type="Proteomes" id="UP000053611"/>
    </source>
</evidence>
<dbReference type="GeneID" id="28980902"/>
<dbReference type="PANTHER" id="PTHR16201:SF44">
    <property type="entry name" value="SEVEN TRANSMEMBRANE PROTEIN 1"/>
    <property type="match status" value="1"/>
</dbReference>
<comment type="similarity">
    <text evidence="5">Belongs to the laat-1 family.</text>
</comment>
<gene>
    <name evidence="8" type="ORF">CC85DRAFT_243741</name>
</gene>
<keyword evidence="9" id="KW-1185">Reference proteome</keyword>
<comment type="subcellular location">
    <subcellularLocation>
        <location evidence="1">Membrane</location>
        <topology evidence="1">Multi-pass membrane protein</topology>
    </subcellularLocation>
</comment>
<dbReference type="Gene3D" id="1.20.1280.290">
    <property type="match status" value="2"/>
</dbReference>
<evidence type="ECO:0000256" key="3">
    <source>
        <dbReference type="ARBA" id="ARBA00022989"/>
    </source>
</evidence>
<evidence type="ECO:0000256" key="5">
    <source>
        <dbReference type="ARBA" id="ARBA00038039"/>
    </source>
</evidence>
<organism evidence="8 9">
    <name type="scientific">Cutaneotrichosporon oleaginosum</name>
    <dbReference type="NCBI Taxonomy" id="879819"/>
    <lineage>
        <taxon>Eukaryota</taxon>
        <taxon>Fungi</taxon>
        <taxon>Dikarya</taxon>
        <taxon>Basidiomycota</taxon>
        <taxon>Agaricomycotina</taxon>
        <taxon>Tremellomycetes</taxon>
        <taxon>Trichosporonales</taxon>
        <taxon>Trichosporonaceae</taxon>
        <taxon>Cutaneotrichosporon</taxon>
    </lineage>
</organism>
<sequence>MSIACWVIVYMASPVYENYVLKSGDGLSVPFIILWLLGDMTNLIGAVYAGLLPTMIILAVYYNLCDFVLLYQVYYYRYLRRKRRQADGERQPLVELDEPKVVKPLLPAYLMWPLLVGFVLAVGWIAHLLHENDEVKIPEGTPGGVELEWKSQVLGYASCVLYLASRVPQVFHNFSTRCEGLSLAMFFFSISGNVTYIASILTKSLEYKYLVTNASWIAGSAFTIFLDIFIIGQFAYYSWQDSQKAPVFANDEDDE</sequence>
<dbReference type="EMBL" id="KQ087193">
    <property type="protein sequence ID" value="KLT43589.1"/>
    <property type="molecule type" value="Genomic_DNA"/>
</dbReference>
<evidence type="ECO:0000256" key="6">
    <source>
        <dbReference type="ARBA" id="ARBA00050768"/>
    </source>
</evidence>
<evidence type="ECO:0000256" key="1">
    <source>
        <dbReference type="ARBA" id="ARBA00004141"/>
    </source>
</evidence>
<keyword evidence="4 7" id="KW-0472">Membrane</keyword>